<feature type="compositionally biased region" description="Low complexity" evidence="3">
    <location>
        <begin position="256"/>
        <end position="268"/>
    </location>
</feature>
<dbReference type="SUPFAM" id="SSF68906">
    <property type="entry name" value="SAP domain"/>
    <property type="match status" value="1"/>
</dbReference>
<reference evidence="5 6" key="1">
    <citation type="journal article" date="2011" name="Cell">
        <title>Insight into structure and assembly of the nuclear pore complex by utilizing the genome of a eukaryotic thermophile.</title>
        <authorList>
            <person name="Amlacher S."/>
            <person name="Sarges P."/>
            <person name="Flemming D."/>
            <person name="van Noort V."/>
            <person name="Kunze R."/>
            <person name="Devos D.P."/>
            <person name="Arumugam M."/>
            <person name="Bork P."/>
            <person name="Hurt E."/>
        </authorList>
    </citation>
    <scope>NUCLEOTIDE SEQUENCE [LARGE SCALE GENOMIC DNA]</scope>
    <source>
        <strain evidence="6">DSM 1495 / CBS 144.50 / IMI 039719</strain>
    </source>
</reference>
<feature type="compositionally biased region" description="Acidic residues" evidence="3">
    <location>
        <begin position="58"/>
        <end position="69"/>
    </location>
</feature>
<feature type="region of interest" description="Disordered" evidence="3">
    <location>
        <begin position="41"/>
        <end position="300"/>
    </location>
</feature>
<feature type="compositionally biased region" description="Basic and acidic residues" evidence="3">
    <location>
        <begin position="125"/>
        <end position="136"/>
    </location>
</feature>
<dbReference type="Pfam" id="PF18592">
    <property type="entry name" value="Tho1_MOS11_C"/>
    <property type="match status" value="1"/>
</dbReference>
<dbReference type="InterPro" id="IPR003034">
    <property type="entry name" value="SAP_dom"/>
</dbReference>
<dbReference type="Gene3D" id="1.10.720.30">
    <property type="entry name" value="SAP domain"/>
    <property type="match status" value="1"/>
</dbReference>
<dbReference type="PROSITE" id="PS50800">
    <property type="entry name" value="SAP"/>
    <property type="match status" value="1"/>
</dbReference>
<name>G0SH02_CHATD</name>
<feature type="compositionally biased region" description="Low complexity" evidence="3">
    <location>
        <begin position="114"/>
        <end position="124"/>
    </location>
</feature>
<dbReference type="HOGENOM" id="CLU_063282_0_0_1"/>
<dbReference type="GeneID" id="18260857"/>
<dbReference type="InterPro" id="IPR036361">
    <property type="entry name" value="SAP_dom_sf"/>
</dbReference>
<keyword evidence="6" id="KW-1185">Reference proteome</keyword>
<keyword evidence="1" id="KW-0597">Phosphoprotein</keyword>
<dbReference type="InterPro" id="IPR040746">
    <property type="entry name" value="THO1_MOS11_C"/>
</dbReference>
<gene>
    <name evidence="5" type="ORF">CTHT_0068190</name>
</gene>
<protein>
    <recommendedName>
        <fullName evidence="4">SAP domain-containing protein</fullName>
    </recommendedName>
</protein>
<dbReference type="EMBL" id="GL988047">
    <property type="protein sequence ID" value="EGS17491.1"/>
    <property type="molecule type" value="Genomic_DNA"/>
</dbReference>
<dbReference type="SMART" id="SM00513">
    <property type="entry name" value="SAP"/>
    <property type="match status" value="1"/>
</dbReference>
<dbReference type="Pfam" id="PF02037">
    <property type="entry name" value="SAP"/>
    <property type="match status" value="1"/>
</dbReference>
<dbReference type="eggNOG" id="KOG4259">
    <property type="taxonomic scope" value="Eukaryota"/>
</dbReference>
<dbReference type="GO" id="GO:0016973">
    <property type="term" value="P:poly(A)+ mRNA export from nucleus"/>
    <property type="evidence" value="ECO:0007669"/>
    <property type="project" value="TreeGrafter"/>
</dbReference>
<evidence type="ECO:0000259" key="4">
    <source>
        <dbReference type="PROSITE" id="PS50800"/>
    </source>
</evidence>
<feature type="domain" description="SAP" evidence="4">
    <location>
        <begin position="4"/>
        <end position="38"/>
    </location>
</feature>
<feature type="compositionally biased region" description="Gly residues" evidence="3">
    <location>
        <begin position="246"/>
        <end position="255"/>
    </location>
</feature>
<organism evidence="6">
    <name type="scientific">Chaetomium thermophilum (strain DSM 1495 / CBS 144.50 / IMI 039719)</name>
    <name type="common">Thermochaetoides thermophila</name>
    <dbReference type="NCBI Taxonomy" id="759272"/>
    <lineage>
        <taxon>Eukaryota</taxon>
        <taxon>Fungi</taxon>
        <taxon>Dikarya</taxon>
        <taxon>Ascomycota</taxon>
        <taxon>Pezizomycotina</taxon>
        <taxon>Sordariomycetes</taxon>
        <taxon>Sordariomycetidae</taxon>
        <taxon>Sordariales</taxon>
        <taxon>Chaetomiaceae</taxon>
        <taxon>Thermochaetoides</taxon>
    </lineage>
</organism>
<evidence type="ECO:0000313" key="6">
    <source>
        <dbReference type="Proteomes" id="UP000008066"/>
    </source>
</evidence>
<dbReference type="GO" id="GO:0005634">
    <property type="term" value="C:nucleus"/>
    <property type="evidence" value="ECO:0007669"/>
    <property type="project" value="TreeGrafter"/>
</dbReference>
<dbReference type="KEGG" id="cthr:CTHT_0068190"/>
<dbReference type="RefSeq" id="XP_006697109.1">
    <property type="nucleotide sequence ID" value="XM_006697046.1"/>
</dbReference>
<dbReference type="PANTHER" id="PTHR46551:SF1">
    <property type="entry name" value="SAP DOMAIN-CONTAINING RIBONUCLEOPROTEIN"/>
    <property type="match status" value="1"/>
</dbReference>
<dbReference type="OrthoDB" id="445357at2759"/>
<dbReference type="Proteomes" id="UP000008066">
    <property type="component" value="Unassembled WGS sequence"/>
</dbReference>
<proteinExistence type="inferred from homology"/>
<dbReference type="AlphaFoldDB" id="G0SH02"/>
<dbReference type="PANTHER" id="PTHR46551">
    <property type="entry name" value="SAP DOMAIN-CONTAINING RIBONUCLEOPROTEIN"/>
    <property type="match status" value="1"/>
</dbReference>
<dbReference type="OMA" id="WSEKDNA"/>
<accession>G0SH02</accession>
<feature type="compositionally biased region" description="Basic and acidic residues" evidence="3">
    <location>
        <begin position="209"/>
        <end position="222"/>
    </location>
</feature>
<evidence type="ECO:0000256" key="1">
    <source>
        <dbReference type="ARBA" id="ARBA00022553"/>
    </source>
</evidence>
<sequence>MVDYSSMKVPELKKLLSERSLPQSGNKADLIARLQEYDKQLAAKNAEPQADSKKPAPAEDEIDYEDDDLPATTTTTTATKDNKDTVAEKPAANENAPSAVSAPTASTEEKKTEPAATTSATTSEKAAEEKKTEDAATAKTTSSFTQNLPPTDAKTEAEKRAARAARFGLDVQSEEAKKAARAARFGLPQEAVAALDSALPERVPRKRGRSGEGDSEARDNKRRDRHGPAGRNHQGRVSSGRHQPRRGGGGGGNRGNGYANARKGNNNGPKPAVKKIADDPVERAKMEARAKRFAAKPASS</sequence>
<feature type="compositionally biased region" description="Basic and acidic residues" evidence="3">
    <location>
        <begin position="275"/>
        <end position="290"/>
    </location>
</feature>
<evidence type="ECO:0000313" key="5">
    <source>
        <dbReference type="EMBL" id="EGS17491.1"/>
    </source>
</evidence>
<dbReference type="InterPro" id="IPR052240">
    <property type="entry name" value="SAP_domain_ribonucleoprotein"/>
</dbReference>
<evidence type="ECO:0000256" key="3">
    <source>
        <dbReference type="SAM" id="MobiDB-lite"/>
    </source>
</evidence>
<evidence type="ECO:0000256" key="2">
    <source>
        <dbReference type="ARBA" id="ARBA00046328"/>
    </source>
</evidence>
<feature type="compositionally biased region" description="Low complexity" evidence="3">
    <location>
        <begin position="96"/>
        <end position="106"/>
    </location>
</feature>
<dbReference type="STRING" id="759272.G0SH02"/>
<comment type="similarity">
    <text evidence="2">Belongs to the SAP domain-containing ribonucleoprotein family.</text>
</comment>